<dbReference type="Proteomes" id="UP000552587">
    <property type="component" value="Unassembled WGS sequence"/>
</dbReference>
<dbReference type="EMBL" id="JACHTE010000006">
    <property type="protein sequence ID" value="MBB1088708.1"/>
    <property type="molecule type" value="Genomic_DNA"/>
</dbReference>
<comment type="caution">
    <text evidence="1">The sequence shown here is derived from an EMBL/GenBank/DDBJ whole genome shotgun (WGS) entry which is preliminary data.</text>
</comment>
<gene>
    <name evidence="1" type="ORF">H4F99_09420</name>
</gene>
<protein>
    <submittedName>
        <fullName evidence="1">Uncharacterized protein</fullName>
    </submittedName>
</protein>
<sequence>MAILAVVLVPLFLLIPMLAKYAHMRQVAQQATRAAAWEATAVDAYDWDSSLKSSAWRSRQRNLLVDRHFALAETRILSTPEQAQQDAGVPAAMMNTFSDQPLLKRNGISLEPFGNDAGGPLSGFLEGAGGLLDSLPGSSVPPNSDGLVTARMVVTPENLKASDGSAATFVAPFDSLDLSIESRHVLLADTWGASGSGLIDAGSRNSRRVKDQLAGPLVPSSWLSGVTDVLEKIEFMEKVPLVGVPFRIRPGYMEPDIVPRDRLQEYQQ</sequence>
<keyword evidence="2" id="KW-1185">Reference proteome</keyword>
<evidence type="ECO:0000313" key="2">
    <source>
        <dbReference type="Proteomes" id="UP000552587"/>
    </source>
</evidence>
<dbReference type="AlphaFoldDB" id="A0A7W3U4D4"/>
<evidence type="ECO:0000313" key="1">
    <source>
        <dbReference type="EMBL" id="MBB1088708.1"/>
    </source>
</evidence>
<reference evidence="1 2" key="1">
    <citation type="submission" date="2020-07" db="EMBL/GenBank/DDBJ databases">
        <authorList>
            <person name="Xu S."/>
            <person name="Li A."/>
        </authorList>
    </citation>
    <scope>NUCLEOTIDE SEQUENCE [LARGE SCALE GENOMIC DNA]</scope>
    <source>
        <strain evidence="1 2">SG-8</strain>
    </source>
</reference>
<proteinExistence type="predicted"/>
<name>A0A7W3U4D4_9GAMM</name>
<accession>A0A7W3U4D4</accession>
<organism evidence="1 2">
    <name type="scientific">Marilutibacter penaei</name>
    <dbReference type="NCBI Taxonomy" id="2759900"/>
    <lineage>
        <taxon>Bacteria</taxon>
        <taxon>Pseudomonadati</taxon>
        <taxon>Pseudomonadota</taxon>
        <taxon>Gammaproteobacteria</taxon>
        <taxon>Lysobacterales</taxon>
        <taxon>Lysobacteraceae</taxon>
        <taxon>Marilutibacter</taxon>
    </lineage>
</organism>